<sequence length="194" mass="21308">MARIGILILAAGASTRLGQPKQLLFYQGKPLIRQMAEVAIASNCQPVGVVLGAHAEAIKPHLSNLDIHIFYNENWSRGMASSIQCGLREMLRVSVELDAIVLMVCDQPFVSPDLIHKLIAGYRDLNYPIVASEYAGILGVPALFHKTFFPELLTLQGDVGAKSIIRQHHSHSLSIPFNQGIIDLDTPQDLQFLS</sequence>
<gene>
    <name evidence="2" type="ORF">ACE1CC_21775</name>
</gene>
<dbReference type="GO" id="GO:0016740">
    <property type="term" value="F:transferase activity"/>
    <property type="evidence" value="ECO:0007669"/>
    <property type="project" value="UniProtKB-KW"/>
</dbReference>
<dbReference type="PANTHER" id="PTHR43777:SF1">
    <property type="entry name" value="MOLYBDENUM COFACTOR CYTIDYLYLTRANSFERASE"/>
    <property type="match status" value="1"/>
</dbReference>
<evidence type="ECO:0000313" key="2">
    <source>
        <dbReference type="EMBL" id="MFB2879493.1"/>
    </source>
</evidence>
<dbReference type="CDD" id="cd04182">
    <property type="entry name" value="GT_2_like_f"/>
    <property type="match status" value="1"/>
</dbReference>
<dbReference type="Proteomes" id="UP001576774">
    <property type="component" value="Unassembled WGS sequence"/>
</dbReference>
<feature type="domain" description="MobA-like NTP transferase" evidence="1">
    <location>
        <begin position="7"/>
        <end position="169"/>
    </location>
</feature>
<keyword evidence="2" id="KW-0808">Transferase</keyword>
<accession>A0ABV4XBG8</accession>
<comment type="caution">
    <text evidence="2">The sequence shown here is derived from an EMBL/GenBank/DDBJ whole genome shotgun (WGS) entry which is preliminary data.</text>
</comment>
<organism evidence="2 3">
    <name type="scientific">Floridaenema aerugineum BLCC-F46</name>
    <dbReference type="NCBI Taxonomy" id="3153654"/>
    <lineage>
        <taxon>Bacteria</taxon>
        <taxon>Bacillati</taxon>
        <taxon>Cyanobacteriota</taxon>
        <taxon>Cyanophyceae</taxon>
        <taxon>Oscillatoriophycideae</taxon>
        <taxon>Aerosakkonematales</taxon>
        <taxon>Aerosakkonemataceae</taxon>
        <taxon>Floridanema</taxon>
        <taxon>Floridanema aerugineum</taxon>
    </lineage>
</organism>
<dbReference type="RefSeq" id="WP_413272531.1">
    <property type="nucleotide sequence ID" value="NZ_JBHFNQ010000168.1"/>
</dbReference>
<dbReference type="Pfam" id="PF12804">
    <property type="entry name" value="NTP_transf_3"/>
    <property type="match status" value="1"/>
</dbReference>
<dbReference type="SUPFAM" id="SSF53448">
    <property type="entry name" value="Nucleotide-diphospho-sugar transferases"/>
    <property type="match status" value="1"/>
</dbReference>
<keyword evidence="3" id="KW-1185">Reference proteome</keyword>
<dbReference type="InterPro" id="IPR029044">
    <property type="entry name" value="Nucleotide-diphossugar_trans"/>
</dbReference>
<proteinExistence type="predicted"/>
<reference evidence="2 3" key="1">
    <citation type="submission" date="2024-09" db="EMBL/GenBank/DDBJ databases">
        <title>Floridaenema gen nov. (Aerosakkonemataceae, Aerosakkonematales ord. nov., Cyanobacteria) from benthic tropical and subtropical fresh waters, with the description of four new species.</title>
        <authorList>
            <person name="Moretto J.A."/>
            <person name="Berthold D.E."/>
            <person name="Lefler F.W."/>
            <person name="Huang I.-S."/>
            <person name="Laughinghouse H. IV."/>
        </authorList>
    </citation>
    <scope>NUCLEOTIDE SEQUENCE [LARGE SCALE GENOMIC DNA]</scope>
    <source>
        <strain evidence="2 3">BLCC-F46</strain>
    </source>
</reference>
<name>A0ABV4XBG8_9CYAN</name>
<evidence type="ECO:0000259" key="1">
    <source>
        <dbReference type="Pfam" id="PF12804"/>
    </source>
</evidence>
<evidence type="ECO:0000313" key="3">
    <source>
        <dbReference type="Proteomes" id="UP001576774"/>
    </source>
</evidence>
<dbReference type="Gene3D" id="3.90.550.10">
    <property type="entry name" value="Spore Coat Polysaccharide Biosynthesis Protein SpsA, Chain A"/>
    <property type="match status" value="1"/>
</dbReference>
<dbReference type="EMBL" id="JBHFNQ010000168">
    <property type="protein sequence ID" value="MFB2879493.1"/>
    <property type="molecule type" value="Genomic_DNA"/>
</dbReference>
<dbReference type="PANTHER" id="PTHR43777">
    <property type="entry name" value="MOLYBDENUM COFACTOR CYTIDYLYLTRANSFERASE"/>
    <property type="match status" value="1"/>
</dbReference>
<dbReference type="InterPro" id="IPR025877">
    <property type="entry name" value="MobA-like_NTP_Trfase"/>
</dbReference>
<protein>
    <submittedName>
        <fullName evidence="2">NTP transferase domain-containing protein</fullName>
    </submittedName>
</protein>